<feature type="region of interest" description="Disordered" evidence="11">
    <location>
        <begin position="81"/>
        <end position="109"/>
    </location>
</feature>
<dbReference type="SMART" id="SM00298">
    <property type="entry name" value="CHROMO"/>
    <property type="match status" value="1"/>
</dbReference>
<dbReference type="Gene3D" id="2.40.50.40">
    <property type="match status" value="1"/>
</dbReference>
<dbReference type="OrthoDB" id="5846691at2759"/>
<keyword evidence="5" id="KW-0808">Transferase</keyword>
<accession>A0A0N4USP3</accession>
<reference evidence="17" key="1">
    <citation type="submission" date="2017-02" db="UniProtKB">
        <authorList>
            <consortium name="WormBaseParasite"/>
        </authorList>
    </citation>
    <scope>IDENTIFICATION</scope>
</reference>
<dbReference type="AlphaFoldDB" id="A0A0N4USP3"/>
<dbReference type="Pfam" id="PF00856">
    <property type="entry name" value="SET"/>
    <property type="match status" value="1"/>
</dbReference>
<dbReference type="SUPFAM" id="SSF82199">
    <property type="entry name" value="SET domain"/>
    <property type="match status" value="1"/>
</dbReference>
<keyword evidence="10" id="KW-0137">Centromere</keyword>
<comment type="subcellular location">
    <subcellularLocation>
        <location evidence="2">Chromosome</location>
        <location evidence="2">Centromere</location>
    </subcellularLocation>
    <subcellularLocation>
        <location evidence="1">Nucleus</location>
    </subcellularLocation>
</comment>
<keyword evidence="3" id="KW-0158">Chromosome</keyword>
<evidence type="ECO:0000256" key="8">
    <source>
        <dbReference type="ARBA" id="ARBA00022833"/>
    </source>
</evidence>
<keyword evidence="9" id="KW-0539">Nucleus</keyword>
<dbReference type="GO" id="GO:0032259">
    <property type="term" value="P:methylation"/>
    <property type="evidence" value="ECO:0007669"/>
    <property type="project" value="UniProtKB-KW"/>
</dbReference>
<protein>
    <submittedName>
        <fullName evidence="17">Histone-lysine N-methyltransferase</fullName>
    </submittedName>
</protein>
<evidence type="ECO:0000313" key="17">
    <source>
        <dbReference type="WBParaSite" id="EVEC_0000016401-mRNA-1"/>
    </source>
</evidence>
<evidence type="ECO:0000256" key="5">
    <source>
        <dbReference type="ARBA" id="ARBA00022679"/>
    </source>
</evidence>
<evidence type="ECO:0000256" key="2">
    <source>
        <dbReference type="ARBA" id="ARBA00004584"/>
    </source>
</evidence>
<dbReference type="SMART" id="SM00317">
    <property type="entry name" value="SET"/>
    <property type="match status" value="1"/>
</dbReference>
<proteinExistence type="predicted"/>
<evidence type="ECO:0000313" key="16">
    <source>
        <dbReference type="Proteomes" id="UP000274131"/>
    </source>
</evidence>
<dbReference type="InterPro" id="IPR016197">
    <property type="entry name" value="Chromo-like_dom_sf"/>
</dbReference>
<keyword evidence="8" id="KW-0862">Zinc</keyword>
<feature type="domain" description="Chromo" evidence="12">
    <location>
        <begin position="114"/>
        <end position="181"/>
    </location>
</feature>
<reference evidence="15 16" key="2">
    <citation type="submission" date="2018-10" db="EMBL/GenBank/DDBJ databases">
        <authorList>
            <consortium name="Pathogen Informatics"/>
        </authorList>
    </citation>
    <scope>NUCLEOTIDE SEQUENCE [LARGE SCALE GENOMIC DNA]</scope>
</reference>
<dbReference type="PROSITE" id="PS50868">
    <property type="entry name" value="POST_SET"/>
    <property type="match status" value="1"/>
</dbReference>
<dbReference type="SUPFAM" id="SSF54160">
    <property type="entry name" value="Chromo domain-like"/>
    <property type="match status" value="1"/>
</dbReference>
<dbReference type="PROSITE" id="PS00598">
    <property type="entry name" value="CHROMO_1"/>
    <property type="match status" value="1"/>
</dbReference>
<gene>
    <name evidence="15" type="ORF">EVEC_LOCUS108</name>
</gene>
<evidence type="ECO:0000259" key="13">
    <source>
        <dbReference type="PROSITE" id="PS50280"/>
    </source>
</evidence>
<evidence type="ECO:0000259" key="12">
    <source>
        <dbReference type="PROSITE" id="PS50013"/>
    </source>
</evidence>
<evidence type="ECO:0000256" key="1">
    <source>
        <dbReference type="ARBA" id="ARBA00004123"/>
    </source>
</evidence>
<dbReference type="InterPro" id="IPR023780">
    <property type="entry name" value="Chromo_domain"/>
</dbReference>
<dbReference type="InterPro" id="IPR050973">
    <property type="entry name" value="H3K9_Histone-Lys_N-MTase"/>
</dbReference>
<evidence type="ECO:0000256" key="6">
    <source>
        <dbReference type="ARBA" id="ARBA00022691"/>
    </source>
</evidence>
<dbReference type="InterPro" id="IPR000953">
    <property type="entry name" value="Chromo/chromo_shadow_dom"/>
</dbReference>
<dbReference type="GO" id="GO:0008168">
    <property type="term" value="F:methyltransferase activity"/>
    <property type="evidence" value="ECO:0007669"/>
    <property type="project" value="UniProtKB-KW"/>
</dbReference>
<dbReference type="PROSITE" id="PS50280">
    <property type="entry name" value="SET"/>
    <property type="match status" value="1"/>
</dbReference>
<dbReference type="InterPro" id="IPR001214">
    <property type="entry name" value="SET_dom"/>
</dbReference>
<evidence type="ECO:0000256" key="4">
    <source>
        <dbReference type="ARBA" id="ARBA00022603"/>
    </source>
</evidence>
<dbReference type="GO" id="GO:0000775">
    <property type="term" value="C:chromosome, centromeric region"/>
    <property type="evidence" value="ECO:0007669"/>
    <property type="project" value="UniProtKB-SubCell"/>
</dbReference>
<evidence type="ECO:0000313" key="15">
    <source>
        <dbReference type="EMBL" id="VDD84965.1"/>
    </source>
</evidence>
<dbReference type="InterPro" id="IPR003616">
    <property type="entry name" value="Post-SET_dom"/>
</dbReference>
<evidence type="ECO:0000256" key="9">
    <source>
        <dbReference type="ARBA" id="ARBA00023242"/>
    </source>
</evidence>
<sequence>MEGALEFACLHQMLEDFTSLIKHRIPVAPNCEGISSGSVCHVLSTKGYCLRDRNTGKKRLGHSSYGVLKIKDEIKAATPEGREIAKDNDYASSDEEDLSPGESSNKRPNRKGYYSIERILAKKTVLRTFRKKVKNVDYYYLKWTGWAHRFDSWESERNLGRVTWVMSEFKTREKALECIIKDKDYQVKDENLRQLRNLHRWEMEINDKLKEKNFKPLYIYNDVNSALRPKNFTYITTNKLPEEMAAIITKSETHFCNCDTDYCSLFSSCCPARGRRHVVAIAQTENCGWGVFALEDIPANRFVVEYVGEVLSVEEARKSRDPYYQFEIGEEGGVSYIIDAKNFGNESAFINHSCEPNLVAIPIYVERTIPGYHRIGFFTAVDVKRGEELTLDYFNNPSEEKNYIRDEDGIKCHCGAKSCKGYFPQVMRDDLSPKKADEL</sequence>
<dbReference type="Pfam" id="PF00385">
    <property type="entry name" value="Chromo"/>
    <property type="match status" value="1"/>
</dbReference>
<evidence type="ECO:0000259" key="14">
    <source>
        <dbReference type="PROSITE" id="PS50868"/>
    </source>
</evidence>
<dbReference type="CDD" id="cd00024">
    <property type="entry name" value="CD_CSD"/>
    <property type="match status" value="1"/>
</dbReference>
<evidence type="ECO:0000256" key="3">
    <source>
        <dbReference type="ARBA" id="ARBA00022454"/>
    </source>
</evidence>
<dbReference type="GO" id="GO:0046872">
    <property type="term" value="F:metal ion binding"/>
    <property type="evidence" value="ECO:0007669"/>
    <property type="project" value="UniProtKB-KW"/>
</dbReference>
<dbReference type="PANTHER" id="PTHR46223:SF3">
    <property type="entry name" value="HISTONE-LYSINE N-METHYLTRANSFERASE SET-23"/>
    <property type="match status" value="1"/>
</dbReference>
<dbReference type="PANTHER" id="PTHR46223">
    <property type="entry name" value="HISTONE-LYSINE N-METHYLTRANSFERASE SUV39H"/>
    <property type="match status" value="1"/>
</dbReference>
<dbReference type="EMBL" id="UXUI01000058">
    <property type="protein sequence ID" value="VDD84965.1"/>
    <property type="molecule type" value="Genomic_DNA"/>
</dbReference>
<evidence type="ECO:0000256" key="10">
    <source>
        <dbReference type="ARBA" id="ARBA00023328"/>
    </source>
</evidence>
<evidence type="ECO:0000256" key="7">
    <source>
        <dbReference type="ARBA" id="ARBA00022723"/>
    </source>
</evidence>
<evidence type="ECO:0000256" key="11">
    <source>
        <dbReference type="SAM" id="MobiDB-lite"/>
    </source>
</evidence>
<feature type="domain" description="Post-SET" evidence="14">
    <location>
        <begin position="408"/>
        <end position="424"/>
    </location>
</feature>
<keyword evidence="6" id="KW-0949">S-adenosyl-L-methionine</keyword>
<dbReference type="WBParaSite" id="EVEC_0000016401-mRNA-1">
    <property type="protein sequence ID" value="EVEC_0000016401-mRNA-1"/>
    <property type="gene ID" value="EVEC_0000016401"/>
</dbReference>
<keyword evidence="16" id="KW-1185">Reference proteome</keyword>
<dbReference type="GO" id="GO:0005634">
    <property type="term" value="C:nucleus"/>
    <property type="evidence" value="ECO:0007669"/>
    <property type="project" value="UniProtKB-SubCell"/>
</dbReference>
<dbReference type="Proteomes" id="UP000274131">
    <property type="component" value="Unassembled WGS sequence"/>
</dbReference>
<keyword evidence="4" id="KW-0489">Methyltransferase</keyword>
<organism evidence="17">
    <name type="scientific">Enterobius vermicularis</name>
    <name type="common">Human pinworm</name>
    <dbReference type="NCBI Taxonomy" id="51028"/>
    <lineage>
        <taxon>Eukaryota</taxon>
        <taxon>Metazoa</taxon>
        <taxon>Ecdysozoa</taxon>
        <taxon>Nematoda</taxon>
        <taxon>Chromadorea</taxon>
        <taxon>Rhabditida</taxon>
        <taxon>Spirurina</taxon>
        <taxon>Oxyuridomorpha</taxon>
        <taxon>Oxyuroidea</taxon>
        <taxon>Oxyuridae</taxon>
        <taxon>Enterobius</taxon>
    </lineage>
</organism>
<dbReference type="PROSITE" id="PS50013">
    <property type="entry name" value="CHROMO_2"/>
    <property type="match status" value="1"/>
</dbReference>
<dbReference type="InterPro" id="IPR023779">
    <property type="entry name" value="Chromodomain_CS"/>
</dbReference>
<keyword evidence="7" id="KW-0479">Metal-binding</keyword>
<feature type="domain" description="SET" evidence="13">
    <location>
        <begin position="277"/>
        <end position="394"/>
    </location>
</feature>
<dbReference type="STRING" id="51028.A0A0N4USP3"/>
<name>A0A0N4USP3_ENTVE</name>
<dbReference type="Gene3D" id="2.170.270.10">
    <property type="entry name" value="SET domain"/>
    <property type="match status" value="1"/>
</dbReference>
<dbReference type="InterPro" id="IPR046341">
    <property type="entry name" value="SET_dom_sf"/>
</dbReference>